<dbReference type="GO" id="GO:0055085">
    <property type="term" value="P:transmembrane transport"/>
    <property type="evidence" value="ECO:0007669"/>
    <property type="project" value="InterPro"/>
</dbReference>
<evidence type="ECO:0000256" key="5">
    <source>
        <dbReference type="ARBA" id="ARBA00022519"/>
    </source>
</evidence>
<dbReference type="InterPro" id="IPR003538">
    <property type="entry name" value="TonB"/>
</dbReference>
<evidence type="ECO:0000256" key="4">
    <source>
        <dbReference type="ARBA" id="ARBA00022475"/>
    </source>
</evidence>
<comment type="similarity">
    <text evidence="2 10">Belongs to the TonB family.</text>
</comment>
<sequence length="156" mass="17510">MKKGFCAVVLSAALSACQSTDLSTSNKSERAVTPIDLTQADEYDAFTPYWTLVKRYDPRYPTRAALKGHSGCATLRYTIGSDGKAHSIKAIKSYPRNVFDSRAIKAMRKWRWEPTDSNLEKAPVLAEVQLDFSLEKTKNRNEAVANCGESLFHRME</sequence>
<reference evidence="12" key="1">
    <citation type="journal article" date="2014" name="Int. J. Syst. Evol. Microbiol.">
        <title>Complete genome sequence of Corynebacterium casei LMG S-19264T (=DSM 44701T), isolated from a smear-ripened cheese.</title>
        <authorList>
            <consortium name="US DOE Joint Genome Institute (JGI-PGF)"/>
            <person name="Walter F."/>
            <person name="Albersmeier A."/>
            <person name="Kalinowski J."/>
            <person name="Ruckert C."/>
        </authorList>
    </citation>
    <scope>NUCLEOTIDE SEQUENCE</scope>
    <source>
        <strain evidence="12">NBRC 110023</strain>
    </source>
</reference>
<keyword evidence="13" id="KW-1185">Reference proteome</keyword>
<evidence type="ECO:0000256" key="8">
    <source>
        <dbReference type="ARBA" id="ARBA00022989"/>
    </source>
</evidence>
<protein>
    <recommendedName>
        <fullName evidence="10">Protein TonB</fullName>
    </recommendedName>
</protein>
<dbReference type="GO" id="GO:0015031">
    <property type="term" value="P:protein transport"/>
    <property type="evidence" value="ECO:0007669"/>
    <property type="project" value="UniProtKB-UniRule"/>
</dbReference>
<evidence type="ECO:0000256" key="6">
    <source>
        <dbReference type="ARBA" id="ARBA00022692"/>
    </source>
</evidence>
<reference evidence="12" key="2">
    <citation type="submission" date="2023-01" db="EMBL/GenBank/DDBJ databases">
        <title>Draft genome sequence of Agaribacter marinus strain NBRC 110023.</title>
        <authorList>
            <person name="Sun Q."/>
            <person name="Mori K."/>
        </authorList>
    </citation>
    <scope>NUCLEOTIDE SEQUENCE</scope>
    <source>
        <strain evidence="12">NBRC 110023</strain>
    </source>
</reference>
<keyword evidence="4 10" id="KW-1003">Cell membrane</keyword>
<dbReference type="SUPFAM" id="SSF74653">
    <property type="entry name" value="TolA/TonB C-terminal domain"/>
    <property type="match status" value="1"/>
</dbReference>
<dbReference type="InterPro" id="IPR037682">
    <property type="entry name" value="TonB_C"/>
</dbReference>
<accession>A0AA37WGU8</accession>
<evidence type="ECO:0000256" key="7">
    <source>
        <dbReference type="ARBA" id="ARBA00022927"/>
    </source>
</evidence>
<keyword evidence="3 10" id="KW-0813">Transport</keyword>
<dbReference type="PANTHER" id="PTHR33446">
    <property type="entry name" value="PROTEIN TONB-RELATED"/>
    <property type="match status" value="1"/>
</dbReference>
<evidence type="ECO:0000256" key="3">
    <source>
        <dbReference type="ARBA" id="ARBA00022448"/>
    </source>
</evidence>
<comment type="subcellular location">
    <subcellularLocation>
        <location evidence="1 10">Cell inner membrane</location>
        <topology evidence="1 10">Single-pass membrane protein</topology>
        <orientation evidence="1 10">Periplasmic side</orientation>
    </subcellularLocation>
</comment>
<keyword evidence="7 10" id="KW-0653">Protein transport</keyword>
<dbReference type="PROSITE" id="PS51257">
    <property type="entry name" value="PROKAR_LIPOPROTEIN"/>
    <property type="match status" value="1"/>
</dbReference>
<dbReference type="GO" id="GO:0005886">
    <property type="term" value="C:plasma membrane"/>
    <property type="evidence" value="ECO:0007669"/>
    <property type="project" value="UniProtKB-SubCell"/>
</dbReference>
<dbReference type="Pfam" id="PF03544">
    <property type="entry name" value="TonB_C"/>
    <property type="match status" value="1"/>
</dbReference>
<keyword evidence="6" id="KW-0812">Transmembrane</keyword>
<dbReference type="GO" id="GO:0015891">
    <property type="term" value="P:siderophore transport"/>
    <property type="evidence" value="ECO:0007669"/>
    <property type="project" value="InterPro"/>
</dbReference>
<dbReference type="Proteomes" id="UP001156601">
    <property type="component" value="Unassembled WGS sequence"/>
</dbReference>
<evidence type="ECO:0000313" key="12">
    <source>
        <dbReference type="EMBL" id="GLR69302.1"/>
    </source>
</evidence>
<keyword evidence="5 10" id="KW-0997">Cell inner membrane</keyword>
<evidence type="ECO:0000256" key="2">
    <source>
        <dbReference type="ARBA" id="ARBA00006555"/>
    </source>
</evidence>
<dbReference type="PROSITE" id="PS52015">
    <property type="entry name" value="TONB_CTD"/>
    <property type="match status" value="1"/>
</dbReference>
<evidence type="ECO:0000259" key="11">
    <source>
        <dbReference type="PROSITE" id="PS52015"/>
    </source>
</evidence>
<dbReference type="GO" id="GO:0031992">
    <property type="term" value="F:energy transducer activity"/>
    <property type="evidence" value="ECO:0007669"/>
    <property type="project" value="InterPro"/>
</dbReference>
<dbReference type="EMBL" id="BSOT01000002">
    <property type="protein sequence ID" value="GLR69302.1"/>
    <property type="molecule type" value="Genomic_DNA"/>
</dbReference>
<name>A0AA37WGU8_9ALTE</name>
<keyword evidence="10" id="KW-0735">Signal-anchor</keyword>
<evidence type="ECO:0000313" key="13">
    <source>
        <dbReference type="Proteomes" id="UP001156601"/>
    </source>
</evidence>
<dbReference type="GO" id="GO:0030288">
    <property type="term" value="C:outer membrane-bounded periplasmic space"/>
    <property type="evidence" value="ECO:0007669"/>
    <property type="project" value="InterPro"/>
</dbReference>
<dbReference type="NCBIfam" id="TIGR01352">
    <property type="entry name" value="tonB_Cterm"/>
    <property type="match status" value="1"/>
</dbReference>
<dbReference type="RefSeq" id="WP_284215633.1">
    <property type="nucleotide sequence ID" value="NZ_BSOT01000002.1"/>
</dbReference>
<evidence type="ECO:0000256" key="9">
    <source>
        <dbReference type="ARBA" id="ARBA00023136"/>
    </source>
</evidence>
<dbReference type="InterPro" id="IPR006260">
    <property type="entry name" value="TonB/TolA_C"/>
</dbReference>
<comment type="caution">
    <text evidence="12">The sequence shown here is derived from an EMBL/GenBank/DDBJ whole genome shotgun (WGS) entry which is preliminary data.</text>
</comment>
<dbReference type="Gene3D" id="3.30.2420.10">
    <property type="entry name" value="TonB"/>
    <property type="match status" value="1"/>
</dbReference>
<keyword evidence="9" id="KW-0472">Membrane</keyword>
<evidence type="ECO:0000256" key="10">
    <source>
        <dbReference type="RuleBase" id="RU362123"/>
    </source>
</evidence>
<dbReference type="PRINTS" id="PR01374">
    <property type="entry name" value="TONBPROTEIN"/>
</dbReference>
<keyword evidence="8" id="KW-1133">Transmembrane helix</keyword>
<evidence type="ECO:0000256" key="1">
    <source>
        <dbReference type="ARBA" id="ARBA00004383"/>
    </source>
</evidence>
<proteinExistence type="inferred from homology"/>
<dbReference type="InterPro" id="IPR051045">
    <property type="entry name" value="TonB-dependent_transducer"/>
</dbReference>
<feature type="domain" description="TonB C-terminal" evidence="11">
    <location>
        <begin position="45"/>
        <end position="141"/>
    </location>
</feature>
<comment type="function">
    <text evidence="10">Interacts with outer membrane receptor proteins that carry out high-affinity binding and energy dependent uptake into the periplasmic space of specific substrates. It could act to transduce energy from the cytoplasmic membrane to specific energy-requiring processes in the outer membrane, resulting in the release into the periplasm of ligands bound by these outer membrane proteins.</text>
</comment>
<gene>
    <name evidence="12" type="ORF">GCM10007852_02100</name>
</gene>
<dbReference type="AlphaFoldDB" id="A0AA37WGU8"/>
<organism evidence="12 13">
    <name type="scientific">Agaribacter marinus</name>
    <dbReference type="NCBI Taxonomy" id="1431249"/>
    <lineage>
        <taxon>Bacteria</taxon>
        <taxon>Pseudomonadati</taxon>
        <taxon>Pseudomonadota</taxon>
        <taxon>Gammaproteobacteria</taxon>
        <taxon>Alteromonadales</taxon>
        <taxon>Alteromonadaceae</taxon>
        <taxon>Agaribacter</taxon>
    </lineage>
</organism>